<protein>
    <submittedName>
        <fullName evidence="2">Uncharacterized protein</fullName>
    </submittedName>
</protein>
<evidence type="ECO:0000313" key="3">
    <source>
        <dbReference type="Proteomes" id="UP000199215"/>
    </source>
</evidence>
<dbReference type="AlphaFoldDB" id="A0A1H6IZ43"/>
<gene>
    <name evidence="2" type="ORF">SAMN05192561_10562</name>
</gene>
<evidence type="ECO:0000313" key="2">
    <source>
        <dbReference type="EMBL" id="SEH53522.1"/>
    </source>
</evidence>
<dbReference type="Proteomes" id="UP000199215">
    <property type="component" value="Unassembled WGS sequence"/>
</dbReference>
<evidence type="ECO:0000256" key="1">
    <source>
        <dbReference type="SAM" id="MobiDB-lite"/>
    </source>
</evidence>
<reference evidence="2 3" key="1">
    <citation type="submission" date="2016-10" db="EMBL/GenBank/DDBJ databases">
        <authorList>
            <person name="de Groot N.N."/>
        </authorList>
    </citation>
    <scope>NUCLEOTIDE SEQUENCE [LARGE SCALE GENOMIC DNA]</scope>
    <source>
        <strain evidence="2 3">IBRC-M10418</strain>
    </source>
</reference>
<sequence>MRRVHNQTIGDDEAETSIKESTMTESNTDNTSIEAMTDGGTETIRDSDEVRFSNDDVRHHSADGYLYAYRENDEHVVVSRGRESRDRWTKRVPAERDAVLAGEHLWTIPENWQHRVKIKGPAEVNYRIYHIPESGVDVLVTVPNKTRIVDAWYGVKRVGTLNVTYDDEIAWDKLETTIEYVRDSEEVHNDVVEALETLNQRRRGFERKFASSVNLCAKEALLGNPHEPVTVHQWTAKPWADRFPVDSLAGDFLNLNTETRDAVVHQLSESNFLPSYPTVRVDVAEGEGIPDGYDVRALVEADASRSESIDYLITEHYDLMTQAHWAEIRGMEVSNINKNVNCAKKKLSD</sequence>
<accession>A0A1H6IZ43</accession>
<dbReference type="RefSeq" id="WP_143040842.1">
    <property type="nucleotide sequence ID" value="NZ_FNWU01000005.1"/>
</dbReference>
<name>A0A1H6IZ43_9EURY</name>
<feature type="region of interest" description="Disordered" evidence="1">
    <location>
        <begin position="20"/>
        <end position="41"/>
    </location>
</feature>
<feature type="compositionally biased region" description="Polar residues" evidence="1">
    <location>
        <begin position="20"/>
        <end position="34"/>
    </location>
</feature>
<dbReference type="OrthoDB" id="346492at2157"/>
<proteinExistence type="predicted"/>
<keyword evidence="3" id="KW-1185">Reference proteome</keyword>
<dbReference type="EMBL" id="FNWU01000005">
    <property type="protein sequence ID" value="SEH53522.1"/>
    <property type="molecule type" value="Genomic_DNA"/>
</dbReference>
<organism evidence="2 3">
    <name type="scientific">Halopenitus malekzadehii</name>
    <dbReference type="NCBI Taxonomy" id="1267564"/>
    <lineage>
        <taxon>Archaea</taxon>
        <taxon>Methanobacteriati</taxon>
        <taxon>Methanobacteriota</taxon>
        <taxon>Stenosarchaea group</taxon>
        <taxon>Halobacteria</taxon>
        <taxon>Halobacteriales</taxon>
        <taxon>Haloferacaceae</taxon>
        <taxon>Halopenitus</taxon>
    </lineage>
</organism>